<dbReference type="GO" id="GO:0005851">
    <property type="term" value="C:eukaryotic translation initiation factor 2B complex"/>
    <property type="evidence" value="ECO:0007669"/>
    <property type="project" value="TreeGrafter"/>
</dbReference>
<evidence type="ECO:0000256" key="2">
    <source>
        <dbReference type="ARBA" id="ARBA00007251"/>
    </source>
</evidence>
<dbReference type="OrthoDB" id="10249309at2759"/>
<dbReference type="OMA" id="GDWESCK"/>
<dbReference type="Gene3D" id="1.20.120.1070">
    <property type="entry name" value="Translation initiation factor eIF-2B, N-terminal domain"/>
    <property type="match status" value="1"/>
</dbReference>
<comment type="similarity">
    <text evidence="2 10">Belongs to the eIF-2B alpha/beta/delta subunits family.</text>
</comment>
<dbReference type="InterPro" id="IPR037171">
    <property type="entry name" value="NagB/RpiA_transferase-like"/>
</dbReference>
<gene>
    <name evidence="11" type="ORF">RF11_16206</name>
</gene>
<evidence type="ECO:0000313" key="12">
    <source>
        <dbReference type="Proteomes" id="UP000031668"/>
    </source>
</evidence>
<dbReference type="InterPro" id="IPR000649">
    <property type="entry name" value="IF-2B-related"/>
</dbReference>
<evidence type="ECO:0000256" key="10">
    <source>
        <dbReference type="RuleBase" id="RU003814"/>
    </source>
</evidence>
<dbReference type="InterPro" id="IPR042528">
    <property type="entry name" value="elF-2B_alpha_N"/>
</dbReference>
<comment type="subunit">
    <text evidence="9">Component of the translation initiation factor 2B (eIF2B) complex which is a heterodecamer of two sets of five different subunits: alpha, beta, gamma, delta and epsilon. Subunits alpha, beta and delta comprise a regulatory subcomplex and subunits epsilon and gamma comprise a catalytic subcomplex. Within the complex, the hexameric regulatory complex resides at the center, with the two heterodimeric catalytic subcomplexes bound on opposite sides.</text>
</comment>
<reference evidence="11 12" key="1">
    <citation type="journal article" date="2014" name="Genome Biol. Evol.">
        <title>The genome of the myxosporean Thelohanellus kitauei shows adaptations to nutrient acquisition within its fish host.</title>
        <authorList>
            <person name="Yang Y."/>
            <person name="Xiong J."/>
            <person name="Zhou Z."/>
            <person name="Huo F."/>
            <person name="Miao W."/>
            <person name="Ran C."/>
            <person name="Liu Y."/>
            <person name="Zhang J."/>
            <person name="Feng J."/>
            <person name="Wang M."/>
            <person name="Wang M."/>
            <person name="Wang L."/>
            <person name="Yao B."/>
        </authorList>
    </citation>
    <scope>NUCLEOTIDE SEQUENCE [LARGE SCALE GENOMIC DNA]</scope>
    <source>
        <strain evidence="11">Wuqing</strain>
    </source>
</reference>
<dbReference type="GO" id="GO:0005829">
    <property type="term" value="C:cytosol"/>
    <property type="evidence" value="ECO:0007669"/>
    <property type="project" value="UniProtKB-SubCell"/>
</dbReference>
<comment type="function">
    <text evidence="6">Acts as a component of the translation initiation factor 2B (eIF2B) complex, which catalyzes the exchange of GDP for GTP on eukaryotic initiation factor 2 (eIF2) gamma subunit. Its guanine nucleotide exchange factor activity is repressed when bound to eIF2 complex phosphorylated on the alpha subunit, thereby limiting the amount of methionyl-initiator methionine tRNA available to the ribosome and consequently global translation is repressed.</text>
</comment>
<evidence type="ECO:0000256" key="7">
    <source>
        <dbReference type="ARBA" id="ARBA00044208"/>
    </source>
</evidence>
<dbReference type="InterPro" id="IPR042529">
    <property type="entry name" value="IF_2B-like_C"/>
</dbReference>
<evidence type="ECO:0000256" key="6">
    <source>
        <dbReference type="ARBA" id="ARBA00043898"/>
    </source>
</evidence>
<sequence length="306" mass="34850">MEDITASESDSVDRYIEFFNALVLVRKDEPEAVSAVDTMLYFIKTYKTETMVELQKKMREIIEKLVRIKVSMSVISACELFVRFITLSSMDNDSFSECQRLLIQRGEMFVKNCINAKTVIGHQAQIFIKNGWKILTHSKSRVVLEIFKCAMQNDKLFEVFVPETRADMSGVHMNELLKSHGIKSTLILDSAVGYVMERIDAIFIGCDGVVESGGMLSRVGAYQMAVLARHAKVPVFVAVETFKFVRFYPFKQIDVPNLVKYDEKNRSTSDHPSIDYTPPELIKFFVTDIGVLTPTAVSDELIKLYF</sequence>
<dbReference type="SUPFAM" id="SSF100950">
    <property type="entry name" value="NagB/RpiA/CoA transferase-like"/>
    <property type="match status" value="1"/>
</dbReference>
<dbReference type="Pfam" id="PF01008">
    <property type="entry name" value="IF-2B"/>
    <property type="match status" value="1"/>
</dbReference>
<protein>
    <recommendedName>
        <fullName evidence="7">Translation initiation factor eIF2B subunit alpha</fullName>
    </recommendedName>
    <alternativeName>
        <fullName evidence="8">eIF2B GDP-GTP exchange factor subunit alpha</fullName>
    </alternativeName>
</protein>
<dbReference type="GO" id="GO:0005085">
    <property type="term" value="F:guanyl-nucleotide exchange factor activity"/>
    <property type="evidence" value="ECO:0007669"/>
    <property type="project" value="TreeGrafter"/>
</dbReference>
<evidence type="ECO:0000256" key="5">
    <source>
        <dbReference type="ARBA" id="ARBA00022917"/>
    </source>
</evidence>
<dbReference type="PANTHER" id="PTHR45860">
    <property type="entry name" value="TRANSLATION INITIATION FACTOR EIF-2B SUBUNIT ALPHA"/>
    <property type="match status" value="1"/>
</dbReference>
<dbReference type="Gene3D" id="3.40.50.10470">
    <property type="entry name" value="Translation initiation factor eif-2b, domain 2"/>
    <property type="match status" value="1"/>
</dbReference>
<keyword evidence="12" id="KW-1185">Reference proteome</keyword>
<evidence type="ECO:0000256" key="4">
    <source>
        <dbReference type="ARBA" id="ARBA00022540"/>
    </source>
</evidence>
<accession>A0A0C2JDP1</accession>
<dbReference type="Proteomes" id="UP000031668">
    <property type="component" value="Unassembled WGS sequence"/>
</dbReference>
<dbReference type="InterPro" id="IPR051501">
    <property type="entry name" value="eIF2B_alpha/beta/delta"/>
</dbReference>
<evidence type="ECO:0000256" key="1">
    <source>
        <dbReference type="ARBA" id="ARBA00004514"/>
    </source>
</evidence>
<keyword evidence="3" id="KW-0963">Cytoplasm</keyword>
<organism evidence="11 12">
    <name type="scientific">Thelohanellus kitauei</name>
    <name type="common">Myxosporean</name>
    <dbReference type="NCBI Taxonomy" id="669202"/>
    <lineage>
        <taxon>Eukaryota</taxon>
        <taxon>Metazoa</taxon>
        <taxon>Cnidaria</taxon>
        <taxon>Myxozoa</taxon>
        <taxon>Myxosporea</taxon>
        <taxon>Bivalvulida</taxon>
        <taxon>Platysporina</taxon>
        <taxon>Myxobolidae</taxon>
        <taxon>Thelohanellus</taxon>
    </lineage>
</organism>
<comment type="subcellular location">
    <subcellularLocation>
        <location evidence="1">Cytoplasm</location>
        <location evidence="1">Cytosol</location>
    </subcellularLocation>
</comment>
<proteinExistence type="inferred from homology"/>
<name>A0A0C2JDP1_THEKT</name>
<evidence type="ECO:0000256" key="8">
    <source>
        <dbReference type="ARBA" id="ARBA00044236"/>
    </source>
</evidence>
<dbReference type="GO" id="GO:0003743">
    <property type="term" value="F:translation initiation factor activity"/>
    <property type="evidence" value="ECO:0007669"/>
    <property type="project" value="UniProtKB-KW"/>
</dbReference>
<dbReference type="PANTHER" id="PTHR45860:SF1">
    <property type="entry name" value="TRANSLATION INITIATION FACTOR EIF-2B SUBUNIT ALPHA"/>
    <property type="match status" value="1"/>
</dbReference>
<dbReference type="EMBL" id="JWZT01003246">
    <property type="protein sequence ID" value="KII67318.1"/>
    <property type="molecule type" value="Genomic_DNA"/>
</dbReference>
<evidence type="ECO:0000313" key="11">
    <source>
        <dbReference type="EMBL" id="KII67318.1"/>
    </source>
</evidence>
<keyword evidence="4 11" id="KW-0396">Initiation factor</keyword>
<evidence type="ECO:0000256" key="3">
    <source>
        <dbReference type="ARBA" id="ARBA00022490"/>
    </source>
</evidence>
<evidence type="ECO:0000256" key="9">
    <source>
        <dbReference type="ARBA" id="ARBA00046432"/>
    </source>
</evidence>
<keyword evidence="5" id="KW-0648">Protein biosynthesis</keyword>
<dbReference type="AlphaFoldDB" id="A0A0C2JDP1"/>
<comment type="caution">
    <text evidence="11">The sequence shown here is derived from an EMBL/GenBank/DDBJ whole genome shotgun (WGS) entry which is preliminary data.</text>
</comment>